<dbReference type="GO" id="GO:0004497">
    <property type="term" value="F:monooxygenase activity"/>
    <property type="evidence" value="ECO:0007669"/>
    <property type="project" value="UniProtKB-KW"/>
</dbReference>
<dbReference type="InterPro" id="IPR002401">
    <property type="entry name" value="Cyt_P450_E_grp-I"/>
</dbReference>
<keyword evidence="4 13" id="KW-0812">Transmembrane</keyword>
<dbReference type="PANTHER" id="PTHR47947">
    <property type="entry name" value="CYTOCHROME P450 82C3-RELATED"/>
    <property type="match status" value="1"/>
</dbReference>
<accession>A0AAW1YK59</accession>
<keyword evidence="5 11" id="KW-0479">Metal-binding</keyword>
<comment type="caution">
    <text evidence="14">The sequence shown here is derived from an EMBL/GenBank/DDBJ whole genome shotgun (WGS) entry which is preliminary data.</text>
</comment>
<dbReference type="AlphaFoldDB" id="A0AAW1YK59"/>
<keyword evidence="15" id="KW-1185">Reference proteome</keyword>
<reference evidence="14 15" key="1">
    <citation type="journal article" date="2023" name="G3 (Bethesda)">
        <title>A chromosome-length genome assembly and annotation of blackberry (Rubus argutus, cv. 'Hillquist').</title>
        <authorList>
            <person name="Bruna T."/>
            <person name="Aryal R."/>
            <person name="Dudchenko O."/>
            <person name="Sargent D.J."/>
            <person name="Mead D."/>
            <person name="Buti M."/>
            <person name="Cavallini A."/>
            <person name="Hytonen T."/>
            <person name="Andres J."/>
            <person name="Pham M."/>
            <person name="Weisz D."/>
            <person name="Mascagni F."/>
            <person name="Usai G."/>
            <person name="Natali L."/>
            <person name="Bassil N."/>
            <person name="Fernandez G.E."/>
            <person name="Lomsadze A."/>
            <person name="Armour M."/>
            <person name="Olukolu B."/>
            <person name="Poorten T."/>
            <person name="Britton C."/>
            <person name="Davik J."/>
            <person name="Ashrafi H."/>
            <person name="Aiden E.L."/>
            <person name="Borodovsky M."/>
            <person name="Worthington M."/>
        </authorList>
    </citation>
    <scope>NUCLEOTIDE SEQUENCE [LARGE SCALE GENOMIC DNA]</scope>
    <source>
        <strain evidence="14">PI 553951</strain>
    </source>
</reference>
<gene>
    <name evidence="14" type="ORF">M0R45_004596</name>
</gene>
<dbReference type="GO" id="GO:0005506">
    <property type="term" value="F:iron ion binding"/>
    <property type="evidence" value="ECO:0007669"/>
    <property type="project" value="InterPro"/>
</dbReference>
<dbReference type="SUPFAM" id="SSF48264">
    <property type="entry name" value="Cytochrome P450"/>
    <property type="match status" value="1"/>
</dbReference>
<evidence type="ECO:0000256" key="5">
    <source>
        <dbReference type="ARBA" id="ARBA00022723"/>
    </source>
</evidence>
<evidence type="ECO:0000256" key="10">
    <source>
        <dbReference type="ARBA" id="ARBA00023136"/>
    </source>
</evidence>
<dbReference type="InterPro" id="IPR036396">
    <property type="entry name" value="Cyt_P450_sf"/>
</dbReference>
<dbReference type="PANTHER" id="PTHR47947:SF62">
    <property type="entry name" value="CYTOCHROME P450, FAMILY 81, SUBFAMILY D, POLYPEPTIDE 5"/>
    <property type="match status" value="1"/>
</dbReference>
<dbReference type="Gene3D" id="1.10.630.10">
    <property type="entry name" value="Cytochrome P450"/>
    <property type="match status" value="1"/>
</dbReference>
<feature type="binding site" description="axial binding residue" evidence="11">
    <location>
        <position position="444"/>
    </location>
    <ligand>
        <name>heme</name>
        <dbReference type="ChEBI" id="CHEBI:30413"/>
    </ligand>
    <ligandPart>
        <name>Fe</name>
        <dbReference type="ChEBI" id="CHEBI:18248"/>
    </ligandPart>
</feature>
<dbReference type="PRINTS" id="PR00463">
    <property type="entry name" value="EP450I"/>
</dbReference>
<evidence type="ECO:0000256" key="12">
    <source>
        <dbReference type="RuleBase" id="RU000461"/>
    </source>
</evidence>
<dbReference type="Pfam" id="PF00067">
    <property type="entry name" value="p450"/>
    <property type="match status" value="1"/>
</dbReference>
<evidence type="ECO:0000256" key="2">
    <source>
        <dbReference type="ARBA" id="ARBA00010617"/>
    </source>
</evidence>
<dbReference type="GO" id="GO:0016705">
    <property type="term" value="F:oxidoreductase activity, acting on paired donors, with incorporation or reduction of molecular oxygen"/>
    <property type="evidence" value="ECO:0007669"/>
    <property type="project" value="InterPro"/>
</dbReference>
<dbReference type="InterPro" id="IPR001128">
    <property type="entry name" value="Cyt_P450"/>
</dbReference>
<evidence type="ECO:0000256" key="11">
    <source>
        <dbReference type="PIRSR" id="PIRSR602401-1"/>
    </source>
</evidence>
<name>A0AAW1YK59_RUBAR</name>
<dbReference type="FunFam" id="1.10.630.10:FF:000023">
    <property type="entry name" value="Cytochrome P450 family protein"/>
    <property type="match status" value="1"/>
</dbReference>
<dbReference type="Proteomes" id="UP001457282">
    <property type="component" value="Unassembled WGS sequence"/>
</dbReference>
<evidence type="ECO:0000256" key="3">
    <source>
        <dbReference type="ARBA" id="ARBA00022617"/>
    </source>
</evidence>
<dbReference type="GO" id="GO:0020037">
    <property type="term" value="F:heme binding"/>
    <property type="evidence" value="ECO:0007669"/>
    <property type="project" value="InterPro"/>
</dbReference>
<evidence type="ECO:0000256" key="8">
    <source>
        <dbReference type="ARBA" id="ARBA00023004"/>
    </source>
</evidence>
<dbReference type="InterPro" id="IPR050651">
    <property type="entry name" value="Plant_Cytochrome_P450_Monoox"/>
</dbReference>
<keyword evidence="3 11" id="KW-0349">Heme</keyword>
<dbReference type="EMBL" id="JBEDUW010000001">
    <property type="protein sequence ID" value="KAK9949050.1"/>
    <property type="molecule type" value="Genomic_DNA"/>
</dbReference>
<evidence type="ECO:0000313" key="14">
    <source>
        <dbReference type="EMBL" id="KAK9949050.1"/>
    </source>
</evidence>
<evidence type="ECO:0000256" key="13">
    <source>
        <dbReference type="SAM" id="Phobius"/>
    </source>
</evidence>
<feature type="transmembrane region" description="Helical" evidence="13">
    <location>
        <begin position="6"/>
        <end position="24"/>
    </location>
</feature>
<comment type="similarity">
    <text evidence="2 12">Belongs to the cytochrome P450 family.</text>
</comment>
<comment type="subcellular location">
    <subcellularLocation>
        <location evidence="1">Membrane</location>
        <topology evidence="1">Single-pass membrane protein</topology>
    </subcellularLocation>
</comment>
<dbReference type="GO" id="GO:0016020">
    <property type="term" value="C:membrane"/>
    <property type="evidence" value="ECO:0007669"/>
    <property type="project" value="UniProtKB-SubCell"/>
</dbReference>
<proteinExistence type="inferred from homology"/>
<keyword evidence="8 11" id="KW-0408">Iron</keyword>
<evidence type="ECO:0000256" key="6">
    <source>
        <dbReference type="ARBA" id="ARBA00022989"/>
    </source>
</evidence>
<dbReference type="PROSITE" id="PS00086">
    <property type="entry name" value="CYTOCHROME_P450"/>
    <property type="match status" value="1"/>
</dbReference>
<dbReference type="PRINTS" id="PR00385">
    <property type="entry name" value="P450"/>
</dbReference>
<dbReference type="InterPro" id="IPR017972">
    <property type="entry name" value="Cyt_P450_CS"/>
</dbReference>
<evidence type="ECO:0000256" key="9">
    <source>
        <dbReference type="ARBA" id="ARBA00023033"/>
    </source>
</evidence>
<evidence type="ECO:0000313" key="15">
    <source>
        <dbReference type="Proteomes" id="UP001457282"/>
    </source>
</evidence>
<evidence type="ECO:0000256" key="1">
    <source>
        <dbReference type="ARBA" id="ARBA00004167"/>
    </source>
</evidence>
<evidence type="ECO:0000256" key="7">
    <source>
        <dbReference type="ARBA" id="ARBA00023002"/>
    </source>
</evidence>
<comment type="cofactor">
    <cofactor evidence="11">
        <name>heme</name>
        <dbReference type="ChEBI" id="CHEBI:30413"/>
    </cofactor>
</comment>
<sequence length="506" mass="57181">MEGILLYSSLSFIFILSITFKFFFGTKHRRHTNLPPSPPSLPILGHLHLLEPTLHRTFHHLSQKYGPVFSLWFGSRRVVVVSSSSTADECFTKNDLVLANRPCFMLVGKHMGYNYTTVVESPYGDHWRNLRRIGAVDIYSPSRLNMFSGIRKDEVKQLLFKLSRNSREDFAKVDLRSMLSEMAFNIIMTMVAGKRYYGEDVSDHDESKLFRDLMRQAFSCGGVTNLADFLPILKWVGSGGGFEKQVIDLGKRMDAFLQGLIDEQHLSKTTSDQRAADTMIHHLLSLQESEPEYYTDQIIKGHTLVMLLAGTDSSSLTLEWVMSNLLNHPHVLKKARAELDAEFGQEHLIDEPDVYKLPYLQGIISETLRLYPTAPLLVPHYSSDDCTIGGFDVPRDTIVMINAWALHRDPTLWDDPESFKPERFANSGDDSHKLMPFGQGRRACPGAALAQRVVALTLASLIQCFEWERVGEMEVDMTEGKGLTMPKAVPLEALCKARPIVNKVLS</sequence>
<keyword evidence="9 12" id="KW-0503">Monooxygenase</keyword>
<dbReference type="CDD" id="cd20653">
    <property type="entry name" value="CYP81"/>
    <property type="match status" value="1"/>
</dbReference>
<organism evidence="14 15">
    <name type="scientific">Rubus argutus</name>
    <name type="common">Southern blackberry</name>
    <dbReference type="NCBI Taxonomy" id="59490"/>
    <lineage>
        <taxon>Eukaryota</taxon>
        <taxon>Viridiplantae</taxon>
        <taxon>Streptophyta</taxon>
        <taxon>Embryophyta</taxon>
        <taxon>Tracheophyta</taxon>
        <taxon>Spermatophyta</taxon>
        <taxon>Magnoliopsida</taxon>
        <taxon>eudicotyledons</taxon>
        <taxon>Gunneridae</taxon>
        <taxon>Pentapetalae</taxon>
        <taxon>rosids</taxon>
        <taxon>fabids</taxon>
        <taxon>Rosales</taxon>
        <taxon>Rosaceae</taxon>
        <taxon>Rosoideae</taxon>
        <taxon>Rosoideae incertae sedis</taxon>
        <taxon>Rubus</taxon>
    </lineage>
</organism>
<keyword evidence="7 12" id="KW-0560">Oxidoreductase</keyword>
<protein>
    <submittedName>
        <fullName evidence="14">Uncharacterized protein</fullName>
    </submittedName>
</protein>
<evidence type="ECO:0000256" key="4">
    <source>
        <dbReference type="ARBA" id="ARBA00022692"/>
    </source>
</evidence>
<keyword evidence="6 13" id="KW-1133">Transmembrane helix</keyword>
<keyword evidence="10 13" id="KW-0472">Membrane</keyword>